<accession>A0A6M3IG34</accession>
<dbReference type="Gene3D" id="3.90.550.10">
    <property type="entry name" value="Spore Coat Polysaccharide Biosynthesis Protein SpsA, Chain A"/>
    <property type="match status" value="1"/>
</dbReference>
<sequence>MHIQCRSALDQARTFCQNAVVNLHYAIGDSMISRVRNNQISDFVNNSQAEWFMTIDSDIYIHQRTAQDNVFDRLLAHNLGVVGGLYAKKVAGDKFRCASVPIDGHLPAYNEGLIEMQWLSSGCMLVRRPVIMSLIENHPEIIYHGDGRFLMQERYALYMPGISESEIDGKPFRKYLSEDWSFCLRLQLAGHQIWADTSVLLTHVGEFGYNMWSNDATGISSL</sequence>
<proteinExistence type="predicted"/>
<protein>
    <submittedName>
        <fullName evidence="1">Putative methyltransferase</fullName>
    </submittedName>
</protein>
<dbReference type="InterPro" id="IPR029044">
    <property type="entry name" value="Nucleotide-diphossugar_trans"/>
</dbReference>
<dbReference type="GO" id="GO:0008168">
    <property type="term" value="F:methyltransferase activity"/>
    <property type="evidence" value="ECO:0007669"/>
    <property type="project" value="UniProtKB-KW"/>
</dbReference>
<reference evidence="1" key="1">
    <citation type="submission" date="2020-03" db="EMBL/GenBank/DDBJ databases">
        <title>The deep terrestrial virosphere.</title>
        <authorList>
            <person name="Holmfeldt K."/>
            <person name="Nilsson E."/>
            <person name="Simone D."/>
            <person name="Lopez-Fernandez M."/>
            <person name="Wu X."/>
            <person name="de Brujin I."/>
            <person name="Lundin D."/>
            <person name="Andersson A."/>
            <person name="Bertilsson S."/>
            <person name="Dopson M."/>
        </authorList>
    </citation>
    <scope>NUCLEOTIDE SEQUENCE</scope>
    <source>
        <strain evidence="1">MM415B01850</strain>
    </source>
</reference>
<keyword evidence="1" id="KW-0489">Methyltransferase</keyword>
<name>A0A6M3IG34_9ZZZZ</name>
<dbReference type="EMBL" id="MT141218">
    <property type="protein sequence ID" value="QJA56436.1"/>
    <property type="molecule type" value="Genomic_DNA"/>
</dbReference>
<dbReference type="AlphaFoldDB" id="A0A6M3IG34"/>
<dbReference type="SUPFAM" id="SSF53448">
    <property type="entry name" value="Nucleotide-diphospho-sugar transferases"/>
    <property type="match status" value="1"/>
</dbReference>
<organism evidence="1">
    <name type="scientific">viral metagenome</name>
    <dbReference type="NCBI Taxonomy" id="1070528"/>
    <lineage>
        <taxon>unclassified sequences</taxon>
        <taxon>metagenomes</taxon>
        <taxon>organismal metagenomes</taxon>
    </lineage>
</organism>
<dbReference type="GO" id="GO:0032259">
    <property type="term" value="P:methylation"/>
    <property type="evidence" value="ECO:0007669"/>
    <property type="project" value="UniProtKB-KW"/>
</dbReference>
<keyword evidence="1" id="KW-0808">Transferase</keyword>
<gene>
    <name evidence="1" type="ORF">MM415B01850_0013</name>
</gene>
<evidence type="ECO:0000313" key="1">
    <source>
        <dbReference type="EMBL" id="QJA56436.1"/>
    </source>
</evidence>